<comment type="caution">
    <text evidence="2">The sequence shown here is derived from an EMBL/GenBank/DDBJ whole genome shotgun (WGS) entry which is preliminary data.</text>
</comment>
<dbReference type="Pfam" id="PF13340">
    <property type="entry name" value="DUF4096"/>
    <property type="match status" value="1"/>
</dbReference>
<name>A0A2H0KBF9_9BACT</name>
<accession>A0A2H0KBF9</accession>
<dbReference type="InterPro" id="IPR025161">
    <property type="entry name" value="IS402-like_dom"/>
</dbReference>
<sequence>MQHFTLSDEQWTRLSSILPKYQSSSKGGRPRLELKKVFEGIIFIRANKLPWKSTPKEFGSKTALNDYFRQWKEGGVFDKLRAENVFTLTELIQFHLADLISDSSCRSGGDK</sequence>
<evidence type="ECO:0000313" key="2">
    <source>
        <dbReference type="EMBL" id="PIQ68547.1"/>
    </source>
</evidence>
<dbReference type="Proteomes" id="UP000229342">
    <property type="component" value="Unassembled WGS sequence"/>
</dbReference>
<evidence type="ECO:0000313" key="3">
    <source>
        <dbReference type="Proteomes" id="UP000229342"/>
    </source>
</evidence>
<dbReference type="AlphaFoldDB" id="A0A2H0KBF9"/>
<dbReference type="PANTHER" id="PTHR46637">
    <property type="entry name" value="TIS1421-TRANSPOSASE PROTEIN A"/>
    <property type="match status" value="1"/>
</dbReference>
<evidence type="ECO:0000259" key="1">
    <source>
        <dbReference type="Pfam" id="PF13340"/>
    </source>
</evidence>
<proteinExistence type="predicted"/>
<organism evidence="2 3">
    <name type="scientific">Candidatus Taylorbacteria bacterium CG11_big_fil_rev_8_21_14_0_20_46_11</name>
    <dbReference type="NCBI Taxonomy" id="1975025"/>
    <lineage>
        <taxon>Bacteria</taxon>
        <taxon>Candidatus Tayloriibacteriota</taxon>
    </lineage>
</organism>
<reference evidence="2 3" key="1">
    <citation type="submission" date="2017-09" db="EMBL/GenBank/DDBJ databases">
        <title>Depth-based differentiation of microbial function through sediment-hosted aquifers and enrichment of novel symbionts in the deep terrestrial subsurface.</title>
        <authorList>
            <person name="Probst A.J."/>
            <person name="Ladd B."/>
            <person name="Jarett J.K."/>
            <person name="Geller-Mcgrath D.E."/>
            <person name="Sieber C.M."/>
            <person name="Emerson J.B."/>
            <person name="Anantharaman K."/>
            <person name="Thomas B.C."/>
            <person name="Malmstrom R."/>
            <person name="Stieglmeier M."/>
            <person name="Klingl A."/>
            <person name="Woyke T."/>
            <person name="Ryan C.M."/>
            <person name="Banfield J.F."/>
        </authorList>
    </citation>
    <scope>NUCLEOTIDE SEQUENCE [LARGE SCALE GENOMIC DNA]</scope>
    <source>
        <strain evidence="2">CG11_big_fil_rev_8_21_14_0_20_46_11</strain>
    </source>
</reference>
<gene>
    <name evidence="2" type="ORF">COV91_03400</name>
</gene>
<feature type="domain" description="Insertion element IS402-like" evidence="1">
    <location>
        <begin position="6"/>
        <end position="80"/>
    </location>
</feature>
<dbReference type="InterPro" id="IPR052909">
    <property type="entry name" value="Transposase_6_like"/>
</dbReference>
<dbReference type="EMBL" id="PCVG01000044">
    <property type="protein sequence ID" value="PIQ68547.1"/>
    <property type="molecule type" value="Genomic_DNA"/>
</dbReference>
<dbReference type="PANTHER" id="PTHR46637:SF1">
    <property type="entry name" value="BLL5188 PROTEIN"/>
    <property type="match status" value="1"/>
</dbReference>
<protein>
    <recommendedName>
        <fullName evidence="1">Insertion element IS402-like domain-containing protein</fullName>
    </recommendedName>
</protein>